<dbReference type="EMBL" id="JBFNXX010000001">
    <property type="protein sequence ID" value="MEW9918103.1"/>
    <property type="molecule type" value="Genomic_DNA"/>
</dbReference>
<proteinExistence type="predicted"/>
<dbReference type="InterPro" id="IPR036513">
    <property type="entry name" value="STAS_dom_sf"/>
</dbReference>
<dbReference type="InterPro" id="IPR021866">
    <property type="entry name" value="SpoIIAA-like"/>
</dbReference>
<protein>
    <submittedName>
        <fullName evidence="1">STAS/SEC14 domain-containing protein</fullName>
    </submittedName>
</protein>
<dbReference type="Pfam" id="PF11964">
    <property type="entry name" value="SpoIIAA-like"/>
    <property type="match status" value="1"/>
</dbReference>
<comment type="caution">
    <text evidence="1">The sequence shown here is derived from an EMBL/GenBank/DDBJ whole genome shotgun (WGS) entry which is preliminary data.</text>
</comment>
<name>A0ABV3RJ19_9RHOB</name>
<organism evidence="1 2">
    <name type="scientific">Sulfitobacter sediminis</name>
    <dbReference type="NCBI Taxonomy" id="3234186"/>
    <lineage>
        <taxon>Bacteria</taxon>
        <taxon>Pseudomonadati</taxon>
        <taxon>Pseudomonadota</taxon>
        <taxon>Alphaproteobacteria</taxon>
        <taxon>Rhodobacterales</taxon>
        <taxon>Roseobacteraceae</taxon>
        <taxon>Sulfitobacter</taxon>
    </lineage>
</organism>
<gene>
    <name evidence="1" type="ORF">AB2B41_00675</name>
</gene>
<accession>A0ABV3RJ19</accession>
<dbReference type="SUPFAM" id="SSF52091">
    <property type="entry name" value="SpoIIaa-like"/>
    <property type="match status" value="1"/>
</dbReference>
<reference evidence="1 2" key="1">
    <citation type="submission" date="2024-07" db="EMBL/GenBank/DDBJ databases">
        <title>Marimonas sp.nov., isolated from tidal-flat sediment.</title>
        <authorList>
            <person name="Jayan J.N."/>
            <person name="Lee S.S."/>
        </authorList>
    </citation>
    <scope>NUCLEOTIDE SEQUENCE [LARGE SCALE GENOMIC DNA]</scope>
    <source>
        <strain evidence="1 2">MJW-29</strain>
    </source>
</reference>
<dbReference type="Proteomes" id="UP001556098">
    <property type="component" value="Unassembled WGS sequence"/>
</dbReference>
<dbReference type="InterPro" id="IPR038396">
    <property type="entry name" value="SpoIIAA-like_sf"/>
</dbReference>
<keyword evidence="2" id="KW-1185">Reference proteome</keyword>
<evidence type="ECO:0000313" key="2">
    <source>
        <dbReference type="Proteomes" id="UP001556098"/>
    </source>
</evidence>
<dbReference type="RefSeq" id="WP_367875801.1">
    <property type="nucleotide sequence ID" value="NZ_JBFNXX010000001.1"/>
</dbReference>
<dbReference type="Gene3D" id="3.40.50.10600">
    <property type="entry name" value="SpoIIaa-like domains"/>
    <property type="match status" value="1"/>
</dbReference>
<evidence type="ECO:0000313" key="1">
    <source>
        <dbReference type="EMBL" id="MEW9918103.1"/>
    </source>
</evidence>
<sequence length="128" mass="14116">MLTLRSITQIATSRADLYAFRVTAEVSREDMTAMAEYMNRVFDKKDGVDMLLIFDRYDGAETGATLSWEGLKSRLRAVANVNRYVVVGAPESAEALIEAMGALIPVEAQTYDEEFAAWRALDAEAVAA</sequence>